<sequence>MITNYKNYPDKKVVSIPVGKDGQWASNLKIALEKYQYPYIIYLQEDYFLTSPVNTEKILKFLEIIKKENAAYLRLTPTPPPDRQHKRYKEIGAISPEASYRASLQAAIWETNTLRNLLKDGETGWDMELGGGRERAKKIAEPFLCANKPAINYYMTGIVKGRWEYGAVKFLKKEGFKKINFNTRGVEPRKTYIDRKLRNLPMLGIFFRQISRIKAGLKRRII</sequence>
<gene>
    <name evidence="1" type="ORF">A2227_02640</name>
</gene>
<protein>
    <recommendedName>
        <fullName evidence="3">Glycosyltransferase 2-like domain-containing protein</fullName>
    </recommendedName>
</protein>
<evidence type="ECO:0000313" key="1">
    <source>
        <dbReference type="EMBL" id="OGF26092.1"/>
    </source>
</evidence>
<proteinExistence type="predicted"/>
<dbReference type="STRING" id="1797994.A2227_02640"/>
<organism evidence="1 2">
    <name type="scientific">Candidatus Falkowbacteria bacterium RIFOXYA2_FULL_47_19</name>
    <dbReference type="NCBI Taxonomy" id="1797994"/>
    <lineage>
        <taxon>Bacteria</taxon>
        <taxon>Candidatus Falkowiibacteriota</taxon>
    </lineage>
</organism>
<accession>A0A1F5SHJ0</accession>
<dbReference type="Proteomes" id="UP000178367">
    <property type="component" value="Unassembled WGS sequence"/>
</dbReference>
<name>A0A1F5SHJ0_9BACT</name>
<reference evidence="1 2" key="1">
    <citation type="journal article" date="2016" name="Nat. Commun.">
        <title>Thousands of microbial genomes shed light on interconnected biogeochemical processes in an aquifer system.</title>
        <authorList>
            <person name="Anantharaman K."/>
            <person name="Brown C.T."/>
            <person name="Hug L.A."/>
            <person name="Sharon I."/>
            <person name="Castelle C.J."/>
            <person name="Probst A.J."/>
            <person name="Thomas B.C."/>
            <person name="Singh A."/>
            <person name="Wilkins M.J."/>
            <person name="Karaoz U."/>
            <person name="Brodie E.L."/>
            <person name="Williams K.H."/>
            <person name="Hubbard S.S."/>
            <person name="Banfield J.F."/>
        </authorList>
    </citation>
    <scope>NUCLEOTIDE SEQUENCE [LARGE SCALE GENOMIC DNA]</scope>
</reference>
<comment type="caution">
    <text evidence="1">The sequence shown here is derived from an EMBL/GenBank/DDBJ whole genome shotgun (WGS) entry which is preliminary data.</text>
</comment>
<dbReference type="AlphaFoldDB" id="A0A1F5SHJ0"/>
<evidence type="ECO:0000313" key="2">
    <source>
        <dbReference type="Proteomes" id="UP000178367"/>
    </source>
</evidence>
<evidence type="ECO:0008006" key="3">
    <source>
        <dbReference type="Google" id="ProtNLM"/>
    </source>
</evidence>
<dbReference type="EMBL" id="MFGB01000017">
    <property type="protein sequence ID" value="OGF26092.1"/>
    <property type="molecule type" value="Genomic_DNA"/>
</dbReference>